<feature type="region of interest" description="Disordered" evidence="6">
    <location>
        <begin position="375"/>
        <end position="396"/>
    </location>
</feature>
<dbReference type="EMBL" id="JAIWYP010000001">
    <property type="protein sequence ID" value="KAH3889949.1"/>
    <property type="molecule type" value="Genomic_DNA"/>
</dbReference>
<feature type="compositionally biased region" description="Basic and acidic residues" evidence="6">
    <location>
        <begin position="387"/>
        <end position="396"/>
    </location>
</feature>
<dbReference type="GO" id="GO:0003755">
    <property type="term" value="F:peptidyl-prolyl cis-trans isomerase activity"/>
    <property type="evidence" value="ECO:0007669"/>
    <property type="project" value="UniProtKB-KW"/>
</dbReference>
<feature type="domain" description="PPIase FKBP-type" evidence="7">
    <location>
        <begin position="111"/>
        <end position="200"/>
    </location>
</feature>
<gene>
    <name evidence="8" type="ORF">DPMN_014016</name>
</gene>
<reference evidence="8" key="1">
    <citation type="journal article" date="2019" name="bioRxiv">
        <title>The Genome of the Zebra Mussel, Dreissena polymorpha: A Resource for Invasive Species Research.</title>
        <authorList>
            <person name="McCartney M.A."/>
            <person name="Auch B."/>
            <person name="Kono T."/>
            <person name="Mallez S."/>
            <person name="Zhang Y."/>
            <person name="Obille A."/>
            <person name="Becker A."/>
            <person name="Abrahante J.E."/>
            <person name="Garbe J."/>
            <person name="Badalamenti J.P."/>
            <person name="Herman A."/>
            <person name="Mangelson H."/>
            <person name="Liachko I."/>
            <person name="Sullivan S."/>
            <person name="Sone E.D."/>
            <person name="Koren S."/>
            <person name="Silverstein K.A.T."/>
            <person name="Beckman K.B."/>
            <person name="Gohl D.M."/>
        </authorList>
    </citation>
    <scope>NUCLEOTIDE SEQUENCE</scope>
    <source>
        <strain evidence="8">Duluth1</strain>
        <tissue evidence="8">Whole animal</tissue>
    </source>
</reference>
<dbReference type="InterPro" id="IPR042282">
    <property type="entry name" value="FKBP6/shu"/>
</dbReference>
<proteinExistence type="inferred from homology"/>
<dbReference type="GO" id="GO:0007283">
    <property type="term" value="P:spermatogenesis"/>
    <property type="evidence" value="ECO:0007669"/>
    <property type="project" value="TreeGrafter"/>
</dbReference>
<comment type="similarity">
    <text evidence="1">Belongs to the FKBP6 family.</text>
</comment>
<accession>A0A9D4S2B6</accession>
<feature type="repeat" description="TPR" evidence="5">
    <location>
        <begin position="312"/>
        <end position="345"/>
    </location>
</feature>
<dbReference type="OrthoDB" id="8116123at2759"/>
<evidence type="ECO:0000256" key="6">
    <source>
        <dbReference type="SAM" id="MobiDB-lite"/>
    </source>
</evidence>
<comment type="catalytic activity">
    <reaction evidence="4">
        <text>[protein]-peptidylproline (omega=180) = [protein]-peptidylproline (omega=0)</text>
        <dbReference type="Rhea" id="RHEA:16237"/>
        <dbReference type="Rhea" id="RHEA-COMP:10747"/>
        <dbReference type="Rhea" id="RHEA-COMP:10748"/>
        <dbReference type="ChEBI" id="CHEBI:83833"/>
        <dbReference type="ChEBI" id="CHEBI:83834"/>
        <dbReference type="EC" id="5.2.1.8"/>
    </reaction>
</comment>
<dbReference type="GO" id="GO:0005737">
    <property type="term" value="C:cytoplasm"/>
    <property type="evidence" value="ECO:0007669"/>
    <property type="project" value="TreeGrafter"/>
</dbReference>
<dbReference type="InterPro" id="IPR019734">
    <property type="entry name" value="TPR_rpt"/>
</dbReference>
<dbReference type="GO" id="GO:0051879">
    <property type="term" value="F:Hsp90 protein binding"/>
    <property type="evidence" value="ECO:0007669"/>
    <property type="project" value="TreeGrafter"/>
</dbReference>
<dbReference type="PROSITE" id="PS50059">
    <property type="entry name" value="FKBP_PPIASE"/>
    <property type="match status" value="1"/>
</dbReference>
<dbReference type="SUPFAM" id="SSF54534">
    <property type="entry name" value="FKBP-like"/>
    <property type="match status" value="1"/>
</dbReference>
<keyword evidence="4" id="KW-0413">Isomerase</keyword>
<dbReference type="InterPro" id="IPR001179">
    <property type="entry name" value="PPIase_FKBP_dom"/>
</dbReference>
<name>A0A9D4S2B6_DREPO</name>
<dbReference type="SUPFAM" id="SSF48452">
    <property type="entry name" value="TPR-like"/>
    <property type="match status" value="1"/>
</dbReference>
<dbReference type="PANTHER" id="PTHR46674:SF1">
    <property type="entry name" value="INACTIVE PEPTIDYL-PROLYL CIS-TRANS ISOMERASE FKBP6"/>
    <property type="match status" value="1"/>
</dbReference>
<evidence type="ECO:0000259" key="7">
    <source>
        <dbReference type="PROSITE" id="PS50059"/>
    </source>
</evidence>
<evidence type="ECO:0000313" key="9">
    <source>
        <dbReference type="Proteomes" id="UP000828390"/>
    </source>
</evidence>
<dbReference type="EC" id="5.2.1.8" evidence="4"/>
<keyword evidence="4" id="KW-0697">Rotamase</keyword>
<keyword evidence="9" id="KW-1185">Reference proteome</keyword>
<organism evidence="8 9">
    <name type="scientific">Dreissena polymorpha</name>
    <name type="common">Zebra mussel</name>
    <name type="synonym">Mytilus polymorpha</name>
    <dbReference type="NCBI Taxonomy" id="45954"/>
    <lineage>
        <taxon>Eukaryota</taxon>
        <taxon>Metazoa</taxon>
        <taxon>Spiralia</taxon>
        <taxon>Lophotrochozoa</taxon>
        <taxon>Mollusca</taxon>
        <taxon>Bivalvia</taxon>
        <taxon>Autobranchia</taxon>
        <taxon>Heteroconchia</taxon>
        <taxon>Euheterodonta</taxon>
        <taxon>Imparidentia</taxon>
        <taxon>Neoheterodontei</taxon>
        <taxon>Myida</taxon>
        <taxon>Dreissenoidea</taxon>
        <taxon>Dreissenidae</taxon>
        <taxon>Dreissena</taxon>
    </lineage>
</organism>
<dbReference type="Pfam" id="PF00254">
    <property type="entry name" value="FKBP_C"/>
    <property type="match status" value="1"/>
</dbReference>
<dbReference type="GO" id="GO:0034587">
    <property type="term" value="P:piRNA processing"/>
    <property type="evidence" value="ECO:0007669"/>
    <property type="project" value="TreeGrafter"/>
</dbReference>
<reference evidence="8" key="2">
    <citation type="submission" date="2020-11" db="EMBL/GenBank/DDBJ databases">
        <authorList>
            <person name="McCartney M.A."/>
            <person name="Auch B."/>
            <person name="Kono T."/>
            <person name="Mallez S."/>
            <person name="Becker A."/>
            <person name="Gohl D.M."/>
            <person name="Silverstein K.A.T."/>
            <person name="Koren S."/>
            <person name="Bechman K.B."/>
            <person name="Herman A."/>
            <person name="Abrahante J.E."/>
            <person name="Garbe J."/>
        </authorList>
    </citation>
    <scope>NUCLEOTIDE SEQUENCE</scope>
    <source>
        <strain evidence="8">Duluth1</strain>
        <tissue evidence="8">Whole animal</tissue>
    </source>
</reference>
<dbReference type="PANTHER" id="PTHR46674">
    <property type="entry name" value="INACTIVE PEPTIDYL-PROLYL CIS-TRANS ISOMERASE FKBP6"/>
    <property type="match status" value="1"/>
</dbReference>
<dbReference type="Proteomes" id="UP000828390">
    <property type="component" value="Unassembled WGS sequence"/>
</dbReference>
<keyword evidence="2" id="KW-0677">Repeat</keyword>
<evidence type="ECO:0000256" key="1">
    <source>
        <dbReference type="ARBA" id="ARBA00009648"/>
    </source>
</evidence>
<evidence type="ECO:0000256" key="5">
    <source>
        <dbReference type="PROSITE-ProRule" id="PRU00339"/>
    </source>
</evidence>
<dbReference type="AlphaFoldDB" id="A0A9D4S2B6"/>
<sequence length="473" mass="54447">MGDEEKLTVSLKGGLNLRELRESATRTGSYGVLFEVEEEEAPCDEELEYEYHKHDVYNHLLHVEEEEEEEDDECTLFEKLARKMEDICPSQDKGILKQVLRPGSGPTVTEGSLCRMHFNIYTEHGDEPFDSTRLRNKIAKLCQGRGEMIEGLDVGLATMRKGEVARFLIKPDYALGKMGAPPRIPENATLLAEVELLSFVEQADIDDYFEMTEEQKRNVSWADLKKVYHSITNNAKELFEDNKIRQAFPKYKKAATVLEDRHLRDQDEEADWRGLLLKTYLNLSVCAVKLAHAGRAIYYCKKCYEMDKKPNAKVLYLHGKALRMQCDFDRARDYLVRAQKLKPRSSDINSELEKLESDVLKYRMTETSMYRKMLSQPVGTTQEEEEKENRRVEAAKNKSEACSEEFRKTVSEKLREFSADRDLTEFPIPSYNLSHGEIYCIIEVAESLGLDAKVRGTGNSSQLRVMKRPRSST</sequence>
<dbReference type="Gene3D" id="3.10.50.40">
    <property type="match status" value="1"/>
</dbReference>
<dbReference type="InterPro" id="IPR046357">
    <property type="entry name" value="PPIase_dom_sf"/>
</dbReference>
<dbReference type="InterPro" id="IPR011990">
    <property type="entry name" value="TPR-like_helical_dom_sf"/>
</dbReference>
<evidence type="ECO:0000256" key="4">
    <source>
        <dbReference type="PROSITE-ProRule" id="PRU00277"/>
    </source>
</evidence>
<comment type="caution">
    <text evidence="8">The sequence shown here is derived from an EMBL/GenBank/DDBJ whole genome shotgun (WGS) entry which is preliminary data.</text>
</comment>
<evidence type="ECO:0000313" key="8">
    <source>
        <dbReference type="EMBL" id="KAH3889949.1"/>
    </source>
</evidence>
<dbReference type="PROSITE" id="PS50005">
    <property type="entry name" value="TPR"/>
    <property type="match status" value="1"/>
</dbReference>
<evidence type="ECO:0000256" key="2">
    <source>
        <dbReference type="ARBA" id="ARBA00022737"/>
    </source>
</evidence>
<dbReference type="Gene3D" id="1.25.40.10">
    <property type="entry name" value="Tetratricopeptide repeat domain"/>
    <property type="match status" value="1"/>
</dbReference>
<evidence type="ECO:0000256" key="3">
    <source>
        <dbReference type="ARBA" id="ARBA00022803"/>
    </source>
</evidence>
<keyword evidence="3 5" id="KW-0802">TPR repeat</keyword>
<protein>
    <recommendedName>
        <fullName evidence="4">peptidylprolyl isomerase</fullName>
        <ecNumber evidence="4">5.2.1.8</ecNumber>
    </recommendedName>
</protein>